<gene>
    <name evidence="1" type="ORF">Tcan_13009</name>
    <name evidence="2" type="ORF">TCNE_LOCUS19381</name>
</gene>
<dbReference type="AlphaFoldDB" id="A0A0B2V265"/>
<dbReference type="Proteomes" id="UP000031036">
    <property type="component" value="Unassembled WGS sequence"/>
</dbReference>
<organism evidence="1 3">
    <name type="scientific">Toxocara canis</name>
    <name type="common">Canine roundworm</name>
    <dbReference type="NCBI Taxonomy" id="6265"/>
    <lineage>
        <taxon>Eukaryota</taxon>
        <taxon>Metazoa</taxon>
        <taxon>Ecdysozoa</taxon>
        <taxon>Nematoda</taxon>
        <taxon>Chromadorea</taxon>
        <taxon>Rhabditida</taxon>
        <taxon>Spirurina</taxon>
        <taxon>Ascaridomorpha</taxon>
        <taxon>Ascaridoidea</taxon>
        <taxon>Toxocaridae</taxon>
        <taxon>Toxocara</taxon>
    </lineage>
</organism>
<evidence type="ECO:0000313" key="2">
    <source>
        <dbReference type="EMBL" id="VDM50702.1"/>
    </source>
</evidence>
<evidence type="ECO:0000313" key="3">
    <source>
        <dbReference type="Proteomes" id="UP000031036"/>
    </source>
</evidence>
<dbReference type="OrthoDB" id="10453338at2759"/>
<dbReference type="EMBL" id="UYWY01026820">
    <property type="protein sequence ID" value="VDM50702.1"/>
    <property type="molecule type" value="Genomic_DNA"/>
</dbReference>
<name>A0A0B2V265_TOXCA</name>
<dbReference type="EMBL" id="JPKZ01002268">
    <property type="protein sequence ID" value="KHN77526.1"/>
    <property type="molecule type" value="Genomic_DNA"/>
</dbReference>
<protein>
    <submittedName>
        <fullName evidence="1">Uncharacterized protein</fullName>
    </submittedName>
</protein>
<reference evidence="1 3" key="1">
    <citation type="submission" date="2014-11" db="EMBL/GenBank/DDBJ databases">
        <title>Genetic blueprint of the zoonotic pathogen Toxocara canis.</title>
        <authorList>
            <person name="Zhu X.-Q."/>
            <person name="Korhonen P.K."/>
            <person name="Cai H."/>
            <person name="Young N.D."/>
            <person name="Nejsum P."/>
            <person name="von Samson-Himmelstjerna G."/>
            <person name="Boag P.R."/>
            <person name="Tan P."/>
            <person name="Li Q."/>
            <person name="Min J."/>
            <person name="Yang Y."/>
            <person name="Wang X."/>
            <person name="Fang X."/>
            <person name="Hall R.S."/>
            <person name="Hofmann A."/>
            <person name="Sternberg P.W."/>
            <person name="Jex A.R."/>
            <person name="Gasser R.B."/>
        </authorList>
    </citation>
    <scope>NUCLEOTIDE SEQUENCE [LARGE SCALE GENOMIC DNA]</scope>
    <source>
        <strain evidence="1">PN_DK_2014</strain>
    </source>
</reference>
<keyword evidence="3" id="KW-1185">Reference proteome</keyword>
<accession>A0A0B2V265</accession>
<reference evidence="2" key="2">
    <citation type="submission" date="2018-11" db="EMBL/GenBank/DDBJ databases">
        <authorList>
            <consortium name="Pathogen Informatics"/>
        </authorList>
    </citation>
    <scope>NUCLEOTIDE SEQUENCE [LARGE SCALE GENOMIC DNA]</scope>
</reference>
<evidence type="ECO:0000313" key="1">
    <source>
        <dbReference type="EMBL" id="KHN77526.1"/>
    </source>
</evidence>
<proteinExistence type="predicted"/>
<sequence length="123" mass="13878">MKDGAEKKAKAYQHATVFTPTVDAVANSSAGFSVLDTIPNSAMVYAYLVNSEVYHEMVFYAKTACMFNAANMVIVVMRTPTEIRERFLYYLHKWVPLKNHIVVVPARQRALCTRNFATLIPSD</sequence>